<dbReference type="SUPFAM" id="SSF51294">
    <property type="entry name" value="Hedgehog/intein (Hint) domain"/>
    <property type="match status" value="1"/>
</dbReference>
<dbReference type="Proteomes" id="UP001139493">
    <property type="component" value="Unassembled WGS sequence"/>
</dbReference>
<feature type="transmembrane region" description="Helical" evidence="2">
    <location>
        <begin position="243"/>
        <end position="264"/>
    </location>
</feature>
<feature type="compositionally biased region" description="Basic and acidic residues" evidence="1">
    <location>
        <begin position="100"/>
        <end position="125"/>
    </location>
</feature>
<dbReference type="Pfam" id="PF07591">
    <property type="entry name" value="PT-HINT"/>
    <property type="match status" value="1"/>
</dbReference>
<name>A0A9X2G4L1_9MICO</name>
<reference evidence="4" key="1">
    <citation type="submission" date="2022-06" db="EMBL/GenBank/DDBJ databases">
        <title>Genomic Encyclopedia of Archaeal and Bacterial Type Strains, Phase II (KMG-II): from individual species to whole genera.</title>
        <authorList>
            <person name="Goeker M."/>
        </authorList>
    </citation>
    <scope>NUCLEOTIDE SEQUENCE</scope>
    <source>
        <strain evidence="4">DSM 26652</strain>
    </source>
</reference>
<evidence type="ECO:0000313" key="5">
    <source>
        <dbReference type="Proteomes" id="UP001139493"/>
    </source>
</evidence>
<accession>A0A9X2G4L1</accession>
<dbReference type="CDD" id="cd00081">
    <property type="entry name" value="Hint"/>
    <property type="match status" value="1"/>
</dbReference>
<dbReference type="InterPro" id="IPR044929">
    <property type="entry name" value="DNA/RNA_non-sp_Endonuclease_sf"/>
</dbReference>
<keyword evidence="5" id="KW-1185">Reference proteome</keyword>
<gene>
    <name evidence="4" type="ORF">APR03_002954</name>
</gene>
<keyword evidence="2" id="KW-0812">Transmembrane</keyword>
<dbReference type="InterPro" id="IPR006141">
    <property type="entry name" value="Intein_N"/>
</dbReference>
<feature type="compositionally biased region" description="Low complexity" evidence="1">
    <location>
        <begin position="89"/>
        <end position="99"/>
    </location>
</feature>
<feature type="region of interest" description="Disordered" evidence="1">
    <location>
        <begin position="481"/>
        <end position="500"/>
    </location>
</feature>
<evidence type="ECO:0000259" key="3">
    <source>
        <dbReference type="SMART" id="SM00306"/>
    </source>
</evidence>
<organism evidence="4 5">
    <name type="scientific">Promicromonospora thailandica</name>
    <dbReference type="NCBI Taxonomy" id="765201"/>
    <lineage>
        <taxon>Bacteria</taxon>
        <taxon>Bacillati</taxon>
        <taxon>Actinomycetota</taxon>
        <taxon>Actinomycetes</taxon>
        <taxon>Micrococcales</taxon>
        <taxon>Promicromonosporaceae</taxon>
        <taxon>Promicromonospora</taxon>
    </lineage>
</organism>
<dbReference type="InterPro" id="IPR003587">
    <property type="entry name" value="Hint_dom_N"/>
</dbReference>
<keyword evidence="2" id="KW-0472">Membrane</keyword>
<evidence type="ECO:0000256" key="2">
    <source>
        <dbReference type="SAM" id="Phobius"/>
    </source>
</evidence>
<feature type="region of interest" description="Disordered" evidence="1">
    <location>
        <begin position="84"/>
        <end position="128"/>
    </location>
</feature>
<dbReference type="Gene3D" id="2.170.16.10">
    <property type="entry name" value="Hedgehog/Intein (Hint) domain"/>
    <property type="match status" value="1"/>
</dbReference>
<keyword evidence="2" id="KW-1133">Transmembrane helix</keyword>
<dbReference type="InterPro" id="IPR036844">
    <property type="entry name" value="Hint_dom_sf"/>
</dbReference>
<dbReference type="Pfam" id="PF13930">
    <property type="entry name" value="Endonuclea_NS_2"/>
    <property type="match status" value="1"/>
</dbReference>
<dbReference type="AlphaFoldDB" id="A0A9X2G4L1"/>
<protein>
    <recommendedName>
        <fullName evidence="3">Hint domain-containing protein</fullName>
    </recommendedName>
</protein>
<evidence type="ECO:0000256" key="1">
    <source>
        <dbReference type="SAM" id="MobiDB-lite"/>
    </source>
</evidence>
<feature type="domain" description="Hint" evidence="3">
    <location>
        <begin position="294"/>
        <end position="388"/>
    </location>
</feature>
<dbReference type="GO" id="GO:0016539">
    <property type="term" value="P:intein-mediated protein splicing"/>
    <property type="evidence" value="ECO:0007669"/>
    <property type="project" value="InterPro"/>
</dbReference>
<feature type="transmembrane region" description="Helical" evidence="2">
    <location>
        <begin position="181"/>
        <end position="206"/>
    </location>
</feature>
<evidence type="ECO:0000313" key="4">
    <source>
        <dbReference type="EMBL" id="MCP2265598.1"/>
    </source>
</evidence>
<dbReference type="InterPro" id="IPR044927">
    <property type="entry name" value="Endonuclea_NS_2"/>
</dbReference>
<dbReference type="SMART" id="SM00306">
    <property type="entry name" value="HintN"/>
    <property type="match status" value="1"/>
</dbReference>
<comment type="caution">
    <text evidence="4">The sequence shown here is derived from an EMBL/GenBank/DDBJ whole genome shotgun (WGS) entry which is preliminary data.</text>
</comment>
<dbReference type="EMBL" id="JAMTCS010000008">
    <property type="protein sequence ID" value="MCP2265598.1"/>
    <property type="molecule type" value="Genomic_DNA"/>
</dbReference>
<dbReference type="PROSITE" id="PS50817">
    <property type="entry name" value="INTEIN_N_TER"/>
    <property type="match status" value="1"/>
</dbReference>
<feature type="transmembrane region" description="Helical" evidence="2">
    <location>
        <begin position="212"/>
        <end position="231"/>
    </location>
</feature>
<sequence>MLAGGQEYQEVARSIDNAAGAMSRLDVAGTVSKAVDALMGAKEDTISDIRKAHSRYVAAGDALVGYAGALERVQGETLAALDRARDAQDQAQSASGSRQRWQELADSARDEAQKQEYESKARQAGDDADQAAGVIAGAKSTIESAVSDRDRAAGAAMDRIEEITSSDDLNDGWWDDWGSKLVAAIADIADMISTIAGILAIVVAFIPVVGQALAGVLIVIAAVAAIVSAVANITLAATGERSWAEAGIAIAGAALSLIGLGGAAKAAMGLSKTIAKAGGFRQALGKGWCKFGFGKCFVAGTLVHTPDGPRRIEDIRVGDKVWAHDLVTGRDELQVVVETFVRSTGELFHLTIGGQRVSTTAEHPFWVQGRGWVDAAFLREGDLLVTSAGATTPVQGIQIEQRAEQDVETVYNFHVQTHSNYYVYAGTTPVLVHNAGHTGGIKLPITRKAGAQRPRGDVARTEGKATYRTEKVEFDGKTIERPSGVSTTLEPPVSGRTGVPERIKPLGYEGAAGGHNKGHLLGAQLGGDTTNSIDQNFVTQFRDSNDPWQKAMENEVKRVVNKGDQTVSYEVTPVFEADPKTLSDVEIPKEIHVRGEGSGGYQLDVILKNEADLDLYRDAVKAGLLPDVNGVRFGESPVNIPRGR</sequence>
<proteinExistence type="predicted"/>
<dbReference type="Gene3D" id="3.40.570.10">
    <property type="entry name" value="Extracellular Endonuclease, subunit A"/>
    <property type="match status" value="1"/>
</dbReference>